<dbReference type="PATRIC" id="fig|1886670.3.peg.2668"/>
<evidence type="ECO:0000313" key="11">
    <source>
        <dbReference type="Proteomes" id="UP000094578"/>
    </source>
</evidence>
<dbReference type="GO" id="GO:0005886">
    <property type="term" value="C:plasma membrane"/>
    <property type="evidence" value="ECO:0007669"/>
    <property type="project" value="UniProtKB-SubCell"/>
</dbReference>
<dbReference type="PRINTS" id="PR00181">
    <property type="entry name" value="MALTOSEBP"/>
</dbReference>
<gene>
    <name evidence="10" type="ORF">PTI45_02624</name>
</gene>
<feature type="chain" id="PRO_5039750743" description="Maltodextrin-binding protein" evidence="9">
    <location>
        <begin position="21"/>
        <end position="412"/>
    </location>
</feature>
<keyword evidence="3 9" id="KW-1003">Cell membrane</keyword>
<dbReference type="InterPro" id="IPR050490">
    <property type="entry name" value="Bact_solute-bd_prot1"/>
</dbReference>
<dbReference type="PROSITE" id="PS51257">
    <property type="entry name" value="PROKAR_LIPOPROTEIN"/>
    <property type="match status" value="1"/>
</dbReference>
<comment type="similarity">
    <text evidence="1 9">Belongs to the bacterial solute-binding protein 1 family.</text>
</comment>
<keyword evidence="6" id="KW-0564">Palmitate</keyword>
<dbReference type="PROSITE" id="PS01037">
    <property type="entry name" value="SBP_BACTERIAL_1"/>
    <property type="match status" value="1"/>
</dbReference>
<evidence type="ECO:0000256" key="9">
    <source>
        <dbReference type="RuleBase" id="RU365005"/>
    </source>
</evidence>
<keyword evidence="4 9" id="KW-0732">Signal</keyword>
<protein>
    <recommendedName>
        <fullName evidence="8 9">Maltodextrin-binding protein</fullName>
    </recommendedName>
</protein>
<keyword evidence="9" id="KW-0762">Sugar transport</keyword>
<comment type="caution">
    <text evidence="10">The sequence shown here is derived from an EMBL/GenBank/DDBJ whole genome shotgun (WGS) entry which is preliminary data.</text>
</comment>
<evidence type="ECO:0000313" key="10">
    <source>
        <dbReference type="EMBL" id="ODP27986.1"/>
    </source>
</evidence>
<dbReference type="Pfam" id="PF01547">
    <property type="entry name" value="SBP_bac_1"/>
    <property type="match status" value="1"/>
</dbReference>
<evidence type="ECO:0000256" key="6">
    <source>
        <dbReference type="ARBA" id="ARBA00023139"/>
    </source>
</evidence>
<reference evidence="10 11" key="1">
    <citation type="submission" date="2016-08" db="EMBL/GenBank/DDBJ databases">
        <title>Genome sequencing of Paenibacillus sp. TI45-13ar, isolated from Korean traditional nuruk.</title>
        <authorList>
            <person name="Kim S.-J."/>
        </authorList>
    </citation>
    <scope>NUCLEOTIDE SEQUENCE [LARGE SCALE GENOMIC DNA]</scope>
    <source>
        <strain evidence="10 11">TI45-13ar</strain>
    </source>
</reference>
<dbReference type="SUPFAM" id="SSF53850">
    <property type="entry name" value="Periplasmic binding protein-like II"/>
    <property type="match status" value="1"/>
</dbReference>
<dbReference type="Proteomes" id="UP000094578">
    <property type="component" value="Unassembled WGS sequence"/>
</dbReference>
<dbReference type="PANTHER" id="PTHR43649">
    <property type="entry name" value="ARABINOSE-BINDING PROTEIN-RELATED"/>
    <property type="match status" value="1"/>
</dbReference>
<dbReference type="PANTHER" id="PTHR43649:SF33">
    <property type="entry name" value="POLYGALACTURONAN_RHAMNOGALACTURONAN-BINDING PROTEIN YTCQ"/>
    <property type="match status" value="1"/>
</dbReference>
<evidence type="ECO:0000256" key="1">
    <source>
        <dbReference type="ARBA" id="ARBA00008520"/>
    </source>
</evidence>
<dbReference type="GO" id="GO:0015144">
    <property type="term" value="F:carbohydrate transmembrane transporter activity"/>
    <property type="evidence" value="ECO:0007669"/>
    <property type="project" value="InterPro"/>
</dbReference>
<dbReference type="InterPro" id="IPR006060">
    <property type="entry name" value="Maltose/Cyclodextrin-bd"/>
</dbReference>
<dbReference type="AlphaFoldDB" id="A0A1E3L2M3"/>
<comment type="subcellular location">
    <subcellularLocation>
        <location evidence="9">Cell membrane</location>
        <topology evidence="9">Lipid-anchor</topology>
    </subcellularLocation>
</comment>
<feature type="signal peptide" evidence="9">
    <location>
        <begin position="1"/>
        <end position="20"/>
    </location>
</feature>
<keyword evidence="7 9" id="KW-0449">Lipoprotein</keyword>
<dbReference type="RefSeq" id="WP_069328031.1">
    <property type="nucleotide sequence ID" value="NZ_MDER01000044.1"/>
</dbReference>
<keyword evidence="11" id="KW-1185">Reference proteome</keyword>
<dbReference type="Gene3D" id="3.40.190.10">
    <property type="entry name" value="Periplasmic binding protein-like II"/>
    <property type="match status" value="2"/>
</dbReference>
<evidence type="ECO:0000256" key="8">
    <source>
        <dbReference type="ARBA" id="ARBA00030303"/>
    </source>
</evidence>
<accession>A0A1E3L2M3</accession>
<evidence type="ECO:0000256" key="2">
    <source>
        <dbReference type="ARBA" id="ARBA00022448"/>
    </source>
</evidence>
<evidence type="ECO:0000256" key="7">
    <source>
        <dbReference type="ARBA" id="ARBA00023288"/>
    </source>
</evidence>
<keyword evidence="5" id="KW-0472">Membrane</keyword>
<evidence type="ECO:0000256" key="4">
    <source>
        <dbReference type="ARBA" id="ARBA00022729"/>
    </source>
</evidence>
<sequence length="412" mass="45817">MKRWGSMLLIGLLLSGILSACGLNNSGTKDGVVQLEFFQNKPEAKASFDELITKFNQEHPDIHVSQVNPPDAETVLKTRVVKNDIPDIVGLGATDTYSLLAKSDIFMDLTGDSLLQNIDPKYAQMLKDVTGMDQVTGVPFALNANGIIYNKDIFKKLGLSVPKTWDQLIATAKKAKAGGTIPFYFTYKDDWQTNLPFNAMGGTLVGTDFYKERRENKTTFVQAYQEVAKKQLELLNYGHNDNFGKAYSDGNRAFGNGEAAMYIQGSWAISEIRKVNPDIKLGFFPLPGSNDESKNKLTAGIDTLLAISNQTEHPEQAKEFISFLLQKENSQQYIDQQNLFSAVNGVQQKDESVAELLPYFEQGKIVDFVDHYIPSAVQLNPTVQAFLQNKDINGFLGTLDKEWDKVAARRAS</sequence>
<evidence type="ECO:0000256" key="5">
    <source>
        <dbReference type="ARBA" id="ARBA00023136"/>
    </source>
</evidence>
<dbReference type="InterPro" id="IPR006059">
    <property type="entry name" value="SBP"/>
</dbReference>
<name>A0A1E3L2M3_9BACL</name>
<evidence type="ECO:0000256" key="3">
    <source>
        <dbReference type="ARBA" id="ARBA00022475"/>
    </source>
</evidence>
<dbReference type="STRING" id="1886670.PTI45_02624"/>
<keyword evidence="2 9" id="KW-0813">Transport</keyword>
<dbReference type="InterPro" id="IPR006061">
    <property type="entry name" value="SBP_1_CS"/>
</dbReference>
<dbReference type="EMBL" id="MDER01000044">
    <property type="protein sequence ID" value="ODP27986.1"/>
    <property type="molecule type" value="Genomic_DNA"/>
</dbReference>
<proteinExistence type="inferred from homology"/>
<organism evidence="10 11">
    <name type="scientific">Paenibacillus nuruki</name>
    <dbReference type="NCBI Taxonomy" id="1886670"/>
    <lineage>
        <taxon>Bacteria</taxon>
        <taxon>Bacillati</taxon>
        <taxon>Bacillota</taxon>
        <taxon>Bacilli</taxon>
        <taxon>Bacillales</taxon>
        <taxon>Paenibacillaceae</taxon>
        <taxon>Paenibacillus</taxon>
    </lineage>
</organism>